<protein>
    <recommendedName>
        <fullName evidence="6">Histone H2A</fullName>
    </recommendedName>
</protein>
<comment type="subcellular location">
    <subcellularLocation>
        <location evidence="2">Chromosome</location>
    </subcellularLocation>
    <subcellularLocation>
        <location evidence="1 6">Nucleus</location>
    </subcellularLocation>
</comment>
<dbReference type="SMART" id="SM00414">
    <property type="entry name" value="H2A"/>
    <property type="match status" value="1"/>
</dbReference>
<comment type="similarity">
    <text evidence="3 6">Belongs to the histone H2A family.</text>
</comment>
<dbReference type="CDD" id="cd00074">
    <property type="entry name" value="HFD_H2A"/>
    <property type="match status" value="1"/>
</dbReference>
<dbReference type="GO" id="GO:0030527">
    <property type="term" value="F:structural constituent of chromatin"/>
    <property type="evidence" value="ECO:0007669"/>
    <property type="project" value="InterPro"/>
</dbReference>
<evidence type="ECO:0000256" key="5">
    <source>
        <dbReference type="ARBA" id="ARBA00023242"/>
    </source>
</evidence>
<proteinExistence type="inferred from homology"/>
<comment type="subunit">
    <text evidence="6">The nucleosome is a histone octamer containing two molecules each of H2A, H2B, H3 and H4 assembled in one H3-H4 heterotetramer and two H2A-H2B heterodimers. The octamer wraps approximately 147 bp of DNA.</text>
</comment>
<evidence type="ECO:0000256" key="1">
    <source>
        <dbReference type="ARBA" id="ARBA00004123"/>
    </source>
</evidence>
<evidence type="ECO:0000313" key="7">
    <source>
        <dbReference type="EMBL" id="CAI9107858.1"/>
    </source>
</evidence>
<dbReference type="InterPro" id="IPR032458">
    <property type="entry name" value="Histone_H2A_CS"/>
</dbReference>
<dbReference type="PROSITE" id="PS00046">
    <property type="entry name" value="HISTONE_H2A"/>
    <property type="match status" value="1"/>
</dbReference>
<keyword evidence="8" id="KW-1185">Reference proteome</keyword>
<dbReference type="GO" id="GO:0046982">
    <property type="term" value="F:protein heterodimerization activity"/>
    <property type="evidence" value="ECO:0007669"/>
    <property type="project" value="InterPro"/>
</dbReference>
<accession>A0AAV1DJE3</accession>
<dbReference type="Gene3D" id="1.10.20.10">
    <property type="entry name" value="Histone, subunit A"/>
    <property type="match status" value="1"/>
</dbReference>
<evidence type="ECO:0000256" key="3">
    <source>
        <dbReference type="ARBA" id="ARBA00010691"/>
    </source>
</evidence>
<organism evidence="7 8">
    <name type="scientific">Oldenlandia corymbosa var. corymbosa</name>
    <dbReference type="NCBI Taxonomy" id="529605"/>
    <lineage>
        <taxon>Eukaryota</taxon>
        <taxon>Viridiplantae</taxon>
        <taxon>Streptophyta</taxon>
        <taxon>Embryophyta</taxon>
        <taxon>Tracheophyta</taxon>
        <taxon>Spermatophyta</taxon>
        <taxon>Magnoliopsida</taxon>
        <taxon>eudicotyledons</taxon>
        <taxon>Gunneridae</taxon>
        <taxon>Pentapetalae</taxon>
        <taxon>asterids</taxon>
        <taxon>lamiids</taxon>
        <taxon>Gentianales</taxon>
        <taxon>Rubiaceae</taxon>
        <taxon>Rubioideae</taxon>
        <taxon>Spermacoceae</taxon>
        <taxon>Hedyotis-Oldenlandia complex</taxon>
        <taxon>Oldenlandia</taxon>
    </lineage>
</organism>
<dbReference type="PANTHER" id="PTHR23430">
    <property type="entry name" value="HISTONE H2A"/>
    <property type="match status" value="1"/>
</dbReference>
<dbReference type="InterPro" id="IPR002119">
    <property type="entry name" value="Histone_H2A"/>
</dbReference>
<sequence length="136" mass="14637">MSSQGKSGDGVNPRAAKYANLSSRAGLLFPVYRFARFLVAGNYSKKTTATATIHISAVLQYVAAEVLELAGKAAKEDGKASILPCHIRSAIKNDEELNKLLGEAFEVADREYDDDYLSKLLGAASLDNHADDMSIN</sequence>
<evidence type="ECO:0000256" key="4">
    <source>
        <dbReference type="ARBA" id="ARBA00022454"/>
    </source>
</evidence>
<dbReference type="GO" id="GO:0003677">
    <property type="term" value="F:DNA binding"/>
    <property type="evidence" value="ECO:0007669"/>
    <property type="project" value="UniProtKB-KW"/>
</dbReference>
<gene>
    <name evidence="7" type="ORF">OLC1_LOCUS16059</name>
</gene>
<evidence type="ECO:0000256" key="2">
    <source>
        <dbReference type="ARBA" id="ARBA00004286"/>
    </source>
</evidence>
<evidence type="ECO:0000256" key="6">
    <source>
        <dbReference type="RuleBase" id="RU003767"/>
    </source>
</evidence>
<dbReference type="GO" id="GO:0000786">
    <property type="term" value="C:nucleosome"/>
    <property type="evidence" value="ECO:0007669"/>
    <property type="project" value="UniProtKB-KW"/>
</dbReference>
<dbReference type="InterPro" id="IPR009072">
    <property type="entry name" value="Histone-fold"/>
</dbReference>
<evidence type="ECO:0000313" key="8">
    <source>
        <dbReference type="Proteomes" id="UP001161247"/>
    </source>
</evidence>
<dbReference type="PRINTS" id="PR00620">
    <property type="entry name" value="HISTONEH2A"/>
</dbReference>
<name>A0AAV1DJE3_OLDCO</name>
<dbReference type="GO" id="GO:0005634">
    <property type="term" value="C:nucleus"/>
    <property type="evidence" value="ECO:0007669"/>
    <property type="project" value="UniProtKB-SubCell"/>
</dbReference>
<keyword evidence="5 6" id="KW-0539">Nucleus</keyword>
<dbReference type="AlphaFoldDB" id="A0AAV1DJE3"/>
<keyword evidence="6" id="KW-0238">DNA-binding</keyword>
<dbReference type="Proteomes" id="UP001161247">
    <property type="component" value="Chromosome 5"/>
</dbReference>
<keyword evidence="6" id="KW-0544">Nucleosome core</keyword>
<keyword evidence="4 6" id="KW-0158">Chromosome</keyword>
<dbReference type="SUPFAM" id="SSF47113">
    <property type="entry name" value="Histone-fold"/>
    <property type="match status" value="1"/>
</dbReference>
<reference evidence="7" key="1">
    <citation type="submission" date="2023-03" db="EMBL/GenBank/DDBJ databases">
        <authorList>
            <person name="Julca I."/>
        </authorList>
    </citation>
    <scope>NUCLEOTIDE SEQUENCE</scope>
</reference>
<dbReference type="EMBL" id="OX459122">
    <property type="protein sequence ID" value="CAI9107858.1"/>
    <property type="molecule type" value="Genomic_DNA"/>
</dbReference>